<reference evidence="9" key="1">
    <citation type="submission" date="2023-07" db="EMBL/GenBank/DDBJ databases">
        <title>Characterization of two Paracoccaceae strains isolated from Phycosphere and proposal of Xinfangfangia lacusdiani sp. nov.</title>
        <authorList>
            <person name="Deng Y."/>
            <person name="Zhang Y.Q."/>
        </authorList>
    </citation>
    <scope>NUCLEOTIDE SEQUENCE [LARGE SCALE GENOMIC DNA]</scope>
    <source>
        <strain evidence="9">CPCC 101403</strain>
    </source>
</reference>
<evidence type="ECO:0000256" key="4">
    <source>
        <dbReference type="ARBA" id="ARBA00022827"/>
    </source>
</evidence>
<keyword evidence="4" id="KW-0274">FAD</keyword>
<dbReference type="InterPro" id="IPR006076">
    <property type="entry name" value="FAD-dep_OxRdtase"/>
</dbReference>
<keyword evidence="9" id="KW-1185">Reference proteome</keyword>
<dbReference type="Gene3D" id="3.30.9.10">
    <property type="entry name" value="D-Amino Acid Oxidase, subunit A, domain 2"/>
    <property type="match status" value="2"/>
</dbReference>
<comment type="cofactor">
    <cofactor evidence="1">
        <name>FAD</name>
        <dbReference type="ChEBI" id="CHEBI:57692"/>
    </cofactor>
</comment>
<keyword evidence="5 8" id="KW-0560">Oxidoreductase</keyword>
<dbReference type="InterPro" id="IPR031656">
    <property type="entry name" value="DAO_C"/>
</dbReference>
<dbReference type="RefSeq" id="WP_311761097.1">
    <property type="nucleotide sequence ID" value="NZ_JAVRQI010000017.1"/>
</dbReference>
<proteinExistence type="inferred from homology"/>
<evidence type="ECO:0000256" key="1">
    <source>
        <dbReference type="ARBA" id="ARBA00001974"/>
    </source>
</evidence>
<dbReference type="PRINTS" id="PR01001">
    <property type="entry name" value="FADG3PDH"/>
</dbReference>
<accession>A0ABU3EID7</accession>
<dbReference type="PANTHER" id="PTHR11985:SF15">
    <property type="entry name" value="GLYCEROL-3-PHOSPHATE DEHYDROGENASE, MITOCHONDRIAL"/>
    <property type="match status" value="1"/>
</dbReference>
<dbReference type="EC" id="1.-.-.-" evidence="8"/>
<evidence type="ECO:0000259" key="7">
    <source>
        <dbReference type="Pfam" id="PF16901"/>
    </source>
</evidence>
<dbReference type="Gene3D" id="3.50.50.60">
    <property type="entry name" value="FAD/NAD(P)-binding domain"/>
    <property type="match status" value="2"/>
</dbReference>
<dbReference type="Pfam" id="PF16901">
    <property type="entry name" value="DAO_C"/>
    <property type="match status" value="1"/>
</dbReference>
<feature type="domain" description="Alpha-glycerophosphate oxidase C-terminal" evidence="7">
    <location>
        <begin position="418"/>
        <end position="535"/>
    </location>
</feature>
<comment type="caution">
    <text evidence="8">The sequence shown here is derived from an EMBL/GenBank/DDBJ whole genome shotgun (WGS) entry which is preliminary data.</text>
</comment>
<name>A0ABU3EID7_9RHOB</name>
<dbReference type="Proteomes" id="UP001251085">
    <property type="component" value="Unassembled WGS sequence"/>
</dbReference>
<dbReference type="InterPro" id="IPR036188">
    <property type="entry name" value="FAD/NAD-bd_sf"/>
</dbReference>
<dbReference type="EMBL" id="JAVRQI010000017">
    <property type="protein sequence ID" value="MDT1064007.1"/>
    <property type="molecule type" value="Genomic_DNA"/>
</dbReference>
<evidence type="ECO:0000313" key="9">
    <source>
        <dbReference type="Proteomes" id="UP001251085"/>
    </source>
</evidence>
<organism evidence="8 9">
    <name type="scientific">Paracoccus broussonetiae</name>
    <dbReference type="NCBI Taxonomy" id="3075834"/>
    <lineage>
        <taxon>Bacteria</taxon>
        <taxon>Pseudomonadati</taxon>
        <taxon>Pseudomonadota</taxon>
        <taxon>Alphaproteobacteria</taxon>
        <taxon>Rhodobacterales</taxon>
        <taxon>Paracoccaceae</taxon>
        <taxon>Paracoccus</taxon>
    </lineage>
</organism>
<dbReference type="InterPro" id="IPR038299">
    <property type="entry name" value="DAO_C_sf"/>
</dbReference>
<keyword evidence="3" id="KW-0285">Flavoprotein</keyword>
<dbReference type="Pfam" id="PF01266">
    <property type="entry name" value="DAO"/>
    <property type="match status" value="1"/>
</dbReference>
<evidence type="ECO:0000313" key="8">
    <source>
        <dbReference type="EMBL" id="MDT1064007.1"/>
    </source>
</evidence>
<gene>
    <name evidence="8" type="ORF">RM190_19250</name>
</gene>
<dbReference type="Gene3D" id="1.10.8.870">
    <property type="entry name" value="Alpha-glycerophosphate oxidase, cap domain"/>
    <property type="match status" value="1"/>
</dbReference>
<evidence type="ECO:0000256" key="5">
    <source>
        <dbReference type="ARBA" id="ARBA00023002"/>
    </source>
</evidence>
<feature type="domain" description="FAD dependent oxidoreductase" evidence="6">
    <location>
        <begin position="19"/>
        <end position="372"/>
    </location>
</feature>
<dbReference type="SUPFAM" id="SSF51905">
    <property type="entry name" value="FAD/NAD(P)-binding domain"/>
    <property type="match status" value="1"/>
</dbReference>
<evidence type="ECO:0000256" key="3">
    <source>
        <dbReference type="ARBA" id="ARBA00022630"/>
    </source>
</evidence>
<evidence type="ECO:0000256" key="2">
    <source>
        <dbReference type="ARBA" id="ARBA00007330"/>
    </source>
</evidence>
<dbReference type="InterPro" id="IPR000447">
    <property type="entry name" value="G3P_DH_FAD-dep"/>
</dbReference>
<dbReference type="GO" id="GO:0016491">
    <property type="term" value="F:oxidoreductase activity"/>
    <property type="evidence" value="ECO:0007669"/>
    <property type="project" value="UniProtKB-KW"/>
</dbReference>
<comment type="similarity">
    <text evidence="2">Belongs to the FAD-dependent glycerol-3-phosphate dehydrogenase family.</text>
</comment>
<evidence type="ECO:0000259" key="6">
    <source>
        <dbReference type="Pfam" id="PF01266"/>
    </source>
</evidence>
<sequence length="576" mass="62705">MSRTRADEIESLRRDSDFDVLVVGGGINGIGVFRELALQGLRVLLVEREDFCSGCSAAPSRMIHGGLRYLENGEVGLVRESLAERDNLLRNAPHLVHPLPTTVPVASRFSGLSNAVAGIFGGKGKPAPRGIVPVRLGLMLYDLITRRNRLLPRHRAHSAVETRRLWPELTPEARWSATYHDAWISHPERLGIELILDTARDAPQSVALNYASVAPGAPGFILTDGESGASLPFTARLVVNATGAWLDRTIAELGGRQDGPLVSGTKGSHLILDNPALFSALNGHMIYFENADGRVCITFPYLGRVLAGSTDIRVDRPGRTRCDEAEAEYILASLRLIFPGIALGPGQIVFSYSGIRPLPTSNHDFTGRISRGHFIRRIAGKVPQICMVGGKWTTFRAFAEQVADEVLAELRQPRRQPTQDLSIGGGRDHPGAERLARALQEEFAIPAPRAQRLAAVYGTRARDLLAHCRDDDPLAPNCPLSRAEVVWIAAQERLEHLSDLVLRRSDLAITGVLDARMIDAAAGVLAEAKGWDAPRRAAEVAAIIDELARFHGVSHATLTERSERNLTPCVSAQRPA</sequence>
<protein>
    <submittedName>
        <fullName evidence="8">Glycerol-3-phosphate dehydrogenase/oxidase</fullName>
        <ecNumber evidence="8">1.-.-.-</ecNumber>
    </submittedName>
</protein>
<dbReference type="PANTHER" id="PTHR11985">
    <property type="entry name" value="GLYCEROL-3-PHOSPHATE DEHYDROGENASE"/>
    <property type="match status" value="1"/>
</dbReference>